<dbReference type="GO" id="GO:0008233">
    <property type="term" value="F:peptidase activity"/>
    <property type="evidence" value="ECO:0007669"/>
    <property type="project" value="UniProtKB-KW"/>
</dbReference>
<proteinExistence type="predicted"/>
<evidence type="ECO:0000313" key="3">
    <source>
        <dbReference type="Proteomes" id="UP000765845"/>
    </source>
</evidence>
<name>A0ABX1GI77_9GAMM</name>
<dbReference type="InterPro" id="IPR021109">
    <property type="entry name" value="Peptidase_aspartic_dom_sf"/>
</dbReference>
<keyword evidence="3" id="KW-1185">Reference proteome</keyword>
<comment type="caution">
    <text evidence="2">The sequence shown here is derived from an EMBL/GenBank/DDBJ whole genome shotgun (WGS) entry which is preliminary data.</text>
</comment>
<feature type="signal peptide" evidence="1">
    <location>
        <begin position="1"/>
        <end position="21"/>
    </location>
</feature>
<dbReference type="InterPro" id="IPR001969">
    <property type="entry name" value="Aspartic_peptidase_AS"/>
</dbReference>
<dbReference type="GO" id="GO:0006508">
    <property type="term" value="P:proteolysis"/>
    <property type="evidence" value="ECO:0007669"/>
    <property type="project" value="UniProtKB-KW"/>
</dbReference>
<dbReference type="InterPro" id="IPR011969">
    <property type="entry name" value="Clan_AA_Asp_peptidase_C"/>
</dbReference>
<dbReference type="NCBIfam" id="TIGR02281">
    <property type="entry name" value="clan_AA_DTGA"/>
    <property type="match status" value="1"/>
</dbReference>
<keyword evidence="2" id="KW-0645">Protease</keyword>
<keyword evidence="2" id="KW-0378">Hydrolase</keyword>
<evidence type="ECO:0000313" key="2">
    <source>
        <dbReference type="EMBL" id="NKI18087.1"/>
    </source>
</evidence>
<organism evidence="2 3">
    <name type="scientific">Spongiibacter thalassae</name>
    <dbReference type="NCBI Taxonomy" id="2721624"/>
    <lineage>
        <taxon>Bacteria</taxon>
        <taxon>Pseudomonadati</taxon>
        <taxon>Pseudomonadota</taxon>
        <taxon>Gammaproteobacteria</taxon>
        <taxon>Cellvibrionales</taxon>
        <taxon>Spongiibacteraceae</taxon>
        <taxon>Spongiibacter</taxon>
    </lineage>
</organism>
<sequence length="212" mass="22609">MTRISSIAALLLMVATLPATATEVVVRGLFDGAALLDVAGEQKLVRVGEHHPSGVKLLSANSHRAVVEIKGQRHQLSLNKGIGAIYREADKKEVVLQRNANREYRTRIYINGRGIDAVVDTGATSMALSSAHARHLGISYQGGAEIAVATASGVSQGYAVQLNKVSVGSIERHHVEAIVIEGSFPHVVLLGMTFLEHVDLSESGNILTMSTR</sequence>
<dbReference type="EMBL" id="JAAWWK010000004">
    <property type="protein sequence ID" value="NKI18087.1"/>
    <property type="molecule type" value="Genomic_DNA"/>
</dbReference>
<dbReference type="Pfam" id="PF13975">
    <property type="entry name" value="gag-asp_proteas"/>
    <property type="match status" value="1"/>
</dbReference>
<dbReference type="Proteomes" id="UP000765845">
    <property type="component" value="Unassembled WGS sequence"/>
</dbReference>
<gene>
    <name evidence="2" type="ORF">HCU74_11795</name>
</gene>
<evidence type="ECO:0000256" key="1">
    <source>
        <dbReference type="SAM" id="SignalP"/>
    </source>
</evidence>
<dbReference type="CDD" id="cd05483">
    <property type="entry name" value="retropepsin_like_bacteria"/>
    <property type="match status" value="1"/>
</dbReference>
<dbReference type="EC" id="3.4.23.-" evidence="2"/>
<dbReference type="InterPro" id="IPR034122">
    <property type="entry name" value="Retropepsin-like_bacterial"/>
</dbReference>
<dbReference type="Gene3D" id="2.40.70.10">
    <property type="entry name" value="Acid Proteases"/>
    <property type="match status" value="1"/>
</dbReference>
<keyword evidence="1" id="KW-0732">Signal</keyword>
<accession>A0ABX1GI77</accession>
<dbReference type="PROSITE" id="PS00141">
    <property type="entry name" value="ASP_PROTEASE"/>
    <property type="match status" value="1"/>
</dbReference>
<dbReference type="SUPFAM" id="SSF50630">
    <property type="entry name" value="Acid proteases"/>
    <property type="match status" value="1"/>
</dbReference>
<protein>
    <submittedName>
        <fullName evidence="2">TIGR02281 family clan AA aspartic protease</fullName>
        <ecNumber evidence="2">3.4.23.-</ecNumber>
    </submittedName>
</protein>
<reference evidence="2 3" key="1">
    <citation type="submission" date="2020-04" db="EMBL/GenBank/DDBJ databases">
        <authorList>
            <person name="Yoon J."/>
        </authorList>
    </citation>
    <scope>NUCLEOTIDE SEQUENCE [LARGE SCALE GENOMIC DNA]</scope>
    <source>
        <strain evidence="2 3">KMU-166</strain>
    </source>
</reference>
<feature type="chain" id="PRO_5046875872" evidence="1">
    <location>
        <begin position="22"/>
        <end position="212"/>
    </location>
</feature>
<dbReference type="RefSeq" id="WP_168450619.1">
    <property type="nucleotide sequence ID" value="NZ_JAAWWK010000004.1"/>
</dbReference>